<dbReference type="Pfam" id="PF00563">
    <property type="entry name" value="EAL"/>
    <property type="match status" value="1"/>
</dbReference>
<reference evidence="2 3" key="1">
    <citation type="journal article" date="2016" name="Nat. Commun.">
        <title>Thousands of microbial genomes shed light on interconnected biogeochemical processes in an aquifer system.</title>
        <authorList>
            <person name="Anantharaman K."/>
            <person name="Brown C.T."/>
            <person name="Hug L.A."/>
            <person name="Sharon I."/>
            <person name="Castelle C.J."/>
            <person name="Probst A.J."/>
            <person name="Thomas B.C."/>
            <person name="Singh A."/>
            <person name="Wilkins M.J."/>
            <person name="Karaoz U."/>
            <person name="Brodie E.L."/>
            <person name="Williams K.H."/>
            <person name="Hubbard S.S."/>
            <person name="Banfield J.F."/>
        </authorList>
    </citation>
    <scope>NUCLEOTIDE SEQUENCE [LARGE SCALE GENOMIC DNA]</scope>
</reference>
<dbReference type="SUPFAM" id="SSF141868">
    <property type="entry name" value="EAL domain-like"/>
    <property type="match status" value="1"/>
</dbReference>
<feature type="domain" description="EAL" evidence="1">
    <location>
        <begin position="1"/>
        <end position="60"/>
    </location>
</feature>
<evidence type="ECO:0000313" key="2">
    <source>
        <dbReference type="EMBL" id="OGI56489.1"/>
    </source>
</evidence>
<proteinExistence type="predicted"/>
<comment type="caution">
    <text evidence="2">The sequence shown here is derived from an EMBL/GenBank/DDBJ whole genome shotgun (WGS) entry which is preliminary data.</text>
</comment>
<dbReference type="InterPro" id="IPR035919">
    <property type="entry name" value="EAL_sf"/>
</dbReference>
<dbReference type="Proteomes" id="UP000177950">
    <property type="component" value="Unassembled WGS sequence"/>
</dbReference>
<dbReference type="PROSITE" id="PS50883">
    <property type="entry name" value="EAL"/>
    <property type="match status" value="1"/>
</dbReference>
<evidence type="ECO:0000313" key="3">
    <source>
        <dbReference type="Proteomes" id="UP000177950"/>
    </source>
</evidence>
<organism evidence="2 3">
    <name type="scientific">Candidatus Muproteobacteria bacterium RBG_19FT_COMBO_61_10</name>
    <dbReference type="NCBI Taxonomy" id="1817761"/>
    <lineage>
        <taxon>Bacteria</taxon>
        <taxon>Pseudomonadati</taxon>
        <taxon>Pseudomonadota</taxon>
        <taxon>Candidatus Muproteobacteria</taxon>
    </lineage>
</organism>
<dbReference type="AlphaFoldDB" id="A0A1F6UGH5"/>
<gene>
    <name evidence="2" type="ORF">A2V58_02255</name>
</gene>
<protein>
    <recommendedName>
        <fullName evidence="1">EAL domain-containing protein</fullName>
    </recommendedName>
</protein>
<name>A0A1F6UGH5_9PROT</name>
<dbReference type="InterPro" id="IPR001633">
    <property type="entry name" value="EAL_dom"/>
</dbReference>
<dbReference type="EMBL" id="MFSV01000188">
    <property type="protein sequence ID" value="OGI56489.1"/>
    <property type="molecule type" value="Genomic_DNA"/>
</dbReference>
<accession>A0A1F6UGH5</accession>
<dbReference type="Gene3D" id="3.20.20.450">
    <property type="entry name" value="EAL domain"/>
    <property type="match status" value="1"/>
</dbReference>
<sequence length="71" mass="7745">MVDAINRIGHILGIQTVAEWVENAAVREVLRNLGVDFLQGNGIHQPEPLTVLTEHPLPGQRLKAAVSDRLG</sequence>
<evidence type="ECO:0000259" key="1">
    <source>
        <dbReference type="PROSITE" id="PS50883"/>
    </source>
</evidence>